<dbReference type="RefSeq" id="XP_033580885.1">
    <property type="nucleotide sequence ID" value="XM_033719214.1"/>
</dbReference>
<dbReference type="FunFam" id="3.10.450.50:FF:000005">
    <property type="entry name" value="Nuclear transport factor 2"/>
    <property type="match status" value="1"/>
</dbReference>
<reference evidence="8" key="2">
    <citation type="submission" date="2020-04" db="EMBL/GenBank/DDBJ databases">
        <authorList>
            <consortium name="NCBI Genome Project"/>
        </authorList>
    </citation>
    <scope>NUCLEOTIDE SEQUENCE</scope>
    <source>
        <strain evidence="8">CBS 304.34</strain>
    </source>
</reference>
<evidence type="ECO:0000256" key="2">
    <source>
        <dbReference type="ARBA" id="ARBA00026247"/>
    </source>
</evidence>
<sequence>MAGAVDFANIAQQFVKFYYEQFDTNRGNLGALYRHQSMLTFEGTPAQGADAILEKLQSLPFTSVQHRTDTLDAQPSSEEGGILVLVTGALLVEGSERPMSFTQTFQLRPEAGTFYVFNDVFRLVYPAA</sequence>
<dbReference type="OrthoDB" id="6507044at2759"/>
<dbReference type="GO" id="GO:0051028">
    <property type="term" value="P:mRNA transport"/>
    <property type="evidence" value="ECO:0007669"/>
    <property type="project" value="UniProtKB-UniRule"/>
</dbReference>
<evidence type="ECO:0000259" key="5">
    <source>
        <dbReference type="PROSITE" id="PS50177"/>
    </source>
</evidence>
<comment type="subcellular location">
    <subcellularLocation>
        <location evidence="4">Cytoplasm</location>
    </subcellularLocation>
    <subcellularLocation>
        <location evidence="4">Nucleus</location>
    </subcellularLocation>
</comment>
<gene>
    <name evidence="6 8" type="ORF">BDZ99DRAFT_459668</name>
</gene>
<keyword evidence="1 4" id="KW-0963">Cytoplasm</keyword>
<dbReference type="EMBL" id="MU003695">
    <property type="protein sequence ID" value="KAF2813921.1"/>
    <property type="molecule type" value="Genomic_DNA"/>
</dbReference>
<evidence type="ECO:0000313" key="8">
    <source>
        <dbReference type="RefSeq" id="XP_033580885.1"/>
    </source>
</evidence>
<evidence type="ECO:0000256" key="3">
    <source>
        <dbReference type="ARBA" id="ARBA00053082"/>
    </source>
</evidence>
<dbReference type="GO" id="GO:0006606">
    <property type="term" value="P:protein import into nucleus"/>
    <property type="evidence" value="ECO:0007669"/>
    <property type="project" value="UniProtKB-ARBA"/>
</dbReference>
<organism evidence="6">
    <name type="scientific">Mytilinidion resinicola</name>
    <dbReference type="NCBI Taxonomy" id="574789"/>
    <lineage>
        <taxon>Eukaryota</taxon>
        <taxon>Fungi</taxon>
        <taxon>Dikarya</taxon>
        <taxon>Ascomycota</taxon>
        <taxon>Pezizomycotina</taxon>
        <taxon>Dothideomycetes</taxon>
        <taxon>Pleosporomycetidae</taxon>
        <taxon>Mytilinidiales</taxon>
        <taxon>Mytilinidiaceae</taxon>
        <taxon>Mytilinidion</taxon>
    </lineage>
</organism>
<keyword evidence="4" id="KW-0653">Protein transport</keyword>
<accession>A0A6A6YYL4</accession>
<dbReference type="Gene3D" id="3.10.450.50">
    <property type="match status" value="1"/>
</dbReference>
<dbReference type="CDD" id="cd00780">
    <property type="entry name" value="NTF2"/>
    <property type="match status" value="1"/>
</dbReference>
<keyword evidence="7" id="KW-1185">Reference proteome</keyword>
<dbReference type="PANTHER" id="PTHR12612">
    <property type="entry name" value="NUCLEAR TRANSPORT FACTOR 2"/>
    <property type="match status" value="1"/>
</dbReference>
<proteinExistence type="predicted"/>
<protein>
    <recommendedName>
        <fullName evidence="2 4">Nuclear transport factor 2</fullName>
        <shortName evidence="4">NTF-2</shortName>
    </recommendedName>
</protein>
<dbReference type="GO" id="GO:0005737">
    <property type="term" value="C:cytoplasm"/>
    <property type="evidence" value="ECO:0007669"/>
    <property type="project" value="UniProtKB-SubCell"/>
</dbReference>
<dbReference type="GeneID" id="54460107"/>
<evidence type="ECO:0000313" key="6">
    <source>
        <dbReference type="EMBL" id="KAF2813921.1"/>
    </source>
</evidence>
<keyword evidence="4" id="KW-0813">Transport</keyword>
<evidence type="ECO:0000256" key="4">
    <source>
        <dbReference type="RuleBase" id="RU369002"/>
    </source>
</evidence>
<reference evidence="8" key="3">
    <citation type="submission" date="2025-04" db="UniProtKB">
        <authorList>
            <consortium name="RefSeq"/>
        </authorList>
    </citation>
    <scope>IDENTIFICATION</scope>
    <source>
        <strain evidence="8">CBS 304.34</strain>
    </source>
</reference>
<dbReference type="Proteomes" id="UP000504636">
    <property type="component" value="Unplaced"/>
</dbReference>
<dbReference type="AlphaFoldDB" id="A0A6A6YYL4"/>
<reference evidence="6 8" key="1">
    <citation type="journal article" date="2020" name="Stud. Mycol.">
        <title>101 Dothideomycetes genomes: a test case for predicting lifestyles and emergence of pathogens.</title>
        <authorList>
            <person name="Haridas S."/>
            <person name="Albert R."/>
            <person name="Binder M."/>
            <person name="Bloem J."/>
            <person name="Labutti K."/>
            <person name="Salamov A."/>
            <person name="Andreopoulos B."/>
            <person name="Baker S."/>
            <person name="Barry K."/>
            <person name="Bills G."/>
            <person name="Bluhm B."/>
            <person name="Cannon C."/>
            <person name="Castanera R."/>
            <person name="Culley D."/>
            <person name="Daum C."/>
            <person name="Ezra D."/>
            <person name="Gonzalez J."/>
            <person name="Henrissat B."/>
            <person name="Kuo A."/>
            <person name="Liang C."/>
            <person name="Lipzen A."/>
            <person name="Lutzoni F."/>
            <person name="Magnuson J."/>
            <person name="Mondo S."/>
            <person name="Nolan M."/>
            <person name="Ohm R."/>
            <person name="Pangilinan J."/>
            <person name="Park H.-J."/>
            <person name="Ramirez L."/>
            <person name="Alfaro M."/>
            <person name="Sun H."/>
            <person name="Tritt A."/>
            <person name="Yoshinaga Y."/>
            <person name="Zwiers L.-H."/>
            <person name="Turgeon B."/>
            <person name="Goodwin S."/>
            <person name="Spatafora J."/>
            <person name="Crous P."/>
            <person name="Grigoriev I."/>
        </authorList>
    </citation>
    <scope>NUCLEOTIDE SEQUENCE</scope>
    <source>
        <strain evidence="6 8">CBS 304.34</strain>
    </source>
</reference>
<dbReference type="InterPro" id="IPR032710">
    <property type="entry name" value="NTF2-like_dom_sf"/>
</dbReference>
<dbReference type="PROSITE" id="PS50177">
    <property type="entry name" value="NTF2_DOMAIN"/>
    <property type="match status" value="1"/>
</dbReference>
<evidence type="ECO:0000256" key="1">
    <source>
        <dbReference type="ARBA" id="ARBA00022490"/>
    </source>
</evidence>
<feature type="domain" description="NTF2" evidence="5">
    <location>
        <begin position="10"/>
        <end position="123"/>
    </location>
</feature>
<dbReference type="Pfam" id="PF02136">
    <property type="entry name" value="NTF2"/>
    <property type="match status" value="1"/>
</dbReference>
<dbReference type="SUPFAM" id="SSF54427">
    <property type="entry name" value="NTF2-like"/>
    <property type="match status" value="1"/>
</dbReference>
<evidence type="ECO:0000313" key="7">
    <source>
        <dbReference type="Proteomes" id="UP000504636"/>
    </source>
</evidence>
<dbReference type="GO" id="GO:0005635">
    <property type="term" value="C:nuclear envelope"/>
    <property type="evidence" value="ECO:0007669"/>
    <property type="project" value="UniProtKB-ARBA"/>
</dbReference>
<dbReference type="InterPro" id="IPR045875">
    <property type="entry name" value="NTF2"/>
</dbReference>
<keyword evidence="4" id="KW-0539">Nucleus</keyword>
<comment type="function">
    <text evidence="4">Has a role in nuclear-cytoplasmic transport of proteins and mRNAs.</text>
</comment>
<dbReference type="InterPro" id="IPR002075">
    <property type="entry name" value="NTF2_dom"/>
</dbReference>
<name>A0A6A6YYL4_9PEZI</name>
<dbReference type="InterPro" id="IPR018222">
    <property type="entry name" value="Nuclear_transport_factor_2_euk"/>
</dbReference>
<comment type="function">
    <text evidence="3">Facilitates protein transport into the nucleus. Could be part of a multicomponent system of cytosolic factors that assemble at the pore complex during nuclear import.</text>
</comment>